<dbReference type="HOGENOM" id="CLU_2867135_0_0_1"/>
<reference evidence="2" key="1">
    <citation type="submission" date="2009-05" db="EMBL/GenBank/DDBJ databases">
        <title>The genome sequence of Ajellomyces capsulatus strain H143.</title>
        <authorList>
            <person name="Champion M."/>
            <person name="Cuomo C.A."/>
            <person name="Ma L.-J."/>
            <person name="Henn M.R."/>
            <person name="Sil A."/>
            <person name="Goldman B."/>
            <person name="Young S.K."/>
            <person name="Kodira C.D."/>
            <person name="Zeng Q."/>
            <person name="Koehrsen M."/>
            <person name="Alvarado L."/>
            <person name="Berlin A.M."/>
            <person name="Borenstein D."/>
            <person name="Chen Z."/>
            <person name="Engels R."/>
            <person name="Freedman E."/>
            <person name="Gellesch M."/>
            <person name="Goldberg J."/>
            <person name="Griggs A."/>
            <person name="Gujja S."/>
            <person name="Heiman D.I."/>
            <person name="Hepburn T.A."/>
            <person name="Howarth C."/>
            <person name="Jen D."/>
            <person name="Larson L."/>
            <person name="Lewis B."/>
            <person name="Mehta T."/>
            <person name="Park D."/>
            <person name="Pearson M."/>
            <person name="Roberts A."/>
            <person name="Saif S."/>
            <person name="Shea T.D."/>
            <person name="Shenoy N."/>
            <person name="Sisk P."/>
            <person name="Stolte C."/>
            <person name="Sykes S."/>
            <person name="Walk T."/>
            <person name="White J."/>
            <person name="Yandava C."/>
            <person name="Klein B."/>
            <person name="McEwen J.G."/>
            <person name="Puccia R."/>
            <person name="Goldman G.H."/>
            <person name="Felipe M.S."/>
            <person name="Nino-Vega G."/>
            <person name="San-Blas G."/>
            <person name="Taylor J.W."/>
            <person name="Mendoza L."/>
            <person name="Galagan J.E."/>
            <person name="Nusbaum C."/>
            <person name="Birren B.W."/>
        </authorList>
    </citation>
    <scope>NUCLEOTIDE SEQUENCE [LARGE SCALE GENOMIC DNA]</scope>
    <source>
        <strain evidence="2">H143</strain>
    </source>
</reference>
<dbReference type="VEuPathDB" id="FungiDB:HCDG_05745"/>
<dbReference type="AlphaFoldDB" id="C6HHR4"/>
<protein>
    <submittedName>
        <fullName evidence="1">Uncharacterized protein</fullName>
    </submittedName>
</protein>
<sequence length="64" mass="7152">MVINMGVRHCLHFGWIKPQPSQFQPSQAVPHDRNFTFDPLSSWKGSLPPASRVPINPEEIGTAV</sequence>
<evidence type="ECO:0000313" key="2">
    <source>
        <dbReference type="Proteomes" id="UP000002624"/>
    </source>
</evidence>
<dbReference type="EMBL" id="GG692427">
    <property type="protein sequence ID" value="EER40348.1"/>
    <property type="molecule type" value="Genomic_DNA"/>
</dbReference>
<accession>C6HHR4</accession>
<dbReference type="Proteomes" id="UP000002624">
    <property type="component" value="Unassembled WGS sequence"/>
</dbReference>
<name>C6HHR4_AJECH</name>
<organism evidence="1 2">
    <name type="scientific">Ajellomyces capsulatus (strain H143)</name>
    <name type="common">Darling's disease fungus</name>
    <name type="synonym">Histoplasma capsulatum</name>
    <dbReference type="NCBI Taxonomy" id="544712"/>
    <lineage>
        <taxon>Eukaryota</taxon>
        <taxon>Fungi</taxon>
        <taxon>Dikarya</taxon>
        <taxon>Ascomycota</taxon>
        <taxon>Pezizomycotina</taxon>
        <taxon>Eurotiomycetes</taxon>
        <taxon>Eurotiomycetidae</taxon>
        <taxon>Onygenales</taxon>
        <taxon>Ajellomycetaceae</taxon>
        <taxon>Histoplasma</taxon>
    </lineage>
</organism>
<evidence type="ECO:0000313" key="1">
    <source>
        <dbReference type="EMBL" id="EER40348.1"/>
    </source>
</evidence>
<proteinExistence type="predicted"/>
<gene>
    <name evidence="1" type="ORF">HCDG_05745</name>
</gene>